<evidence type="ECO:0000313" key="2">
    <source>
        <dbReference type="Proteomes" id="UP001186944"/>
    </source>
</evidence>
<gene>
    <name evidence="1" type="ORF">FSP39_000454</name>
</gene>
<accession>A0AA88XKL8</accession>
<protein>
    <submittedName>
        <fullName evidence="1">Uncharacterized protein</fullName>
    </submittedName>
</protein>
<organism evidence="1 2">
    <name type="scientific">Pinctada imbricata</name>
    <name type="common">Atlantic pearl-oyster</name>
    <name type="synonym">Pinctada martensii</name>
    <dbReference type="NCBI Taxonomy" id="66713"/>
    <lineage>
        <taxon>Eukaryota</taxon>
        <taxon>Metazoa</taxon>
        <taxon>Spiralia</taxon>
        <taxon>Lophotrochozoa</taxon>
        <taxon>Mollusca</taxon>
        <taxon>Bivalvia</taxon>
        <taxon>Autobranchia</taxon>
        <taxon>Pteriomorphia</taxon>
        <taxon>Pterioida</taxon>
        <taxon>Pterioidea</taxon>
        <taxon>Pteriidae</taxon>
        <taxon>Pinctada</taxon>
    </lineage>
</organism>
<dbReference type="Proteomes" id="UP001186944">
    <property type="component" value="Unassembled WGS sequence"/>
</dbReference>
<reference evidence="1" key="1">
    <citation type="submission" date="2019-08" db="EMBL/GenBank/DDBJ databases">
        <title>The improved chromosome-level genome for the pearl oyster Pinctada fucata martensii using PacBio sequencing and Hi-C.</title>
        <authorList>
            <person name="Zheng Z."/>
        </authorList>
    </citation>
    <scope>NUCLEOTIDE SEQUENCE</scope>
    <source>
        <strain evidence="1">ZZ-2019</strain>
        <tissue evidence="1">Adductor muscle</tissue>
    </source>
</reference>
<keyword evidence="2" id="KW-1185">Reference proteome</keyword>
<proteinExistence type="predicted"/>
<dbReference type="EMBL" id="VSWD01000011">
    <property type="protein sequence ID" value="KAK3087022.1"/>
    <property type="molecule type" value="Genomic_DNA"/>
</dbReference>
<comment type="caution">
    <text evidence="1">The sequence shown here is derived from an EMBL/GenBank/DDBJ whole genome shotgun (WGS) entry which is preliminary data.</text>
</comment>
<dbReference type="AlphaFoldDB" id="A0AA88XKL8"/>
<sequence>MPWRTVSAGKQKAAEDGMLLLMKGKLVMWKLKSSRLSFSEVFKVRGGSVALAATFSDGIKVGTVHDHSLEEGSGLANSAVHPGVFYTHNDKGDRSRVFAIATNGSVLATLDIDNAGNYDWEDIARGPCHDSTTSSCIYIGDTGDHGGDGSKRNIYVVKEPSVIQNAHLTPITVLHFSKGKEVISNMTVWQHQQQDNDTPYYENTDWTNTTTDITGTRNIKRKQETFTL</sequence>
<evidence type="ECO:0000313" key="1">
    <source>
        <dbReference type="EMBL" id="KAK3087022.1"/>
    </source>
</evidence>
<name>A0AA88XKL8_PINIB</name>